<dbReference type="AlphaFoldDB" id="A0A5A7TCK7"/>
<evidence type="ECO:0000313" key="5">
    <source>
        <dbReference type="Proteomes" id="UP000321947"/>
    </source>
</evidence>
<dbReference type="Proteomes" id="UP000321947">
    <property type="component" value="Unassembled WGS sequence"/>
</dbReference>
<protein>
    <submittedName>
        <fullName evidence="2">Subtilisin-like protease SBT5.4</fullName>
    </submittedName>
</protein>
<dbReference type="Proteomes" id="UP000321393">
    <property type="component" value="Unassembled WGS sequence"/>
</dbReference>
<evidence type="ECO:0000259" key="1">
    <source>
        <dbReference type="Pfam" id="PF13961"/>
    </source>
</evidence>
<name>A0A5A7TCK7_CUCMM</name>
<dbReference type="InterPro" id="IPR025314">
    <property type="entry name" value="DUF4219"/>
</dbReference>
<keyword evidence="2" id="KW-0378">Hydrolase</keyword>
<feature type="domain" description="DUF4219" evidence="1">
    <location>
        <begin position="17"/>
        <end position="41"/>
    </location>
</feature>
<evidence type="ECO:0000313" key="3">
    <source>
        <dbReference type="EMBL" id="TYK00500.1"/>
    </source>
</evidence>
<evidence type="ECO:0000313" key="4">
    <source>
        <dbReference type="Proteomes" id="UP000321393"/>
    </source>
</evidence>
<reference evidence="4 5" key="1">
    <citation type="submission" date="2019-08" db="EMBL/GenBank/DDBJ databases">
        <title>Draft genome sequences of two oriental melons (Cucumis melo L. var makuwa).</title>
        <authorList>
            <person name="Kwon S.-Y."/>
        </authorList>
    </citation>
    <scope>NUCLEOTIDE SEQUENCE [LARGE SCALE GENOMIC DNA]</scope>
    <source>
        <strain evidence="5">cv. Chang Bougi</strain>
        <strain evidence="4">cv. SW 3</strain>
        <tissue evidence="2">Leaf</tissue>
    </source>
</reference>
<organism evidence="2 4">
    <name type="scientific">Cucumis melo var. makuwa</name>
    <name type="common">Oriental melon</name>
    <dbReference type="NCBI Taxonomy" id="1194695"/>
    <lineage>
        <taxon>Eukaryota</taxon>
        <taxon>Viridiplantae</taxon>
        <taxon>Streptophyta</taxon>
        <taxon>Embryophyta</taxon>
        <taxon>Tracheophyta</taxon>
        <taxon>Spermatophyta</taxon>
        <taxon>Magnoliopsida</taxon>
        <taxon>eudicotyledons</taxon>
        <taxon>Gunneridae</taxon>
        <taxon>Pentapetalae</taxon>
        <taxon>rosids</taxon>
        <taxon>fabids</taxon>
        <taxon>Cucurbitales</taxon>
        <taxon>Cucurbitaceae</taxon>
        <taxon>Benincaseae</taxon>
        <taxon>Cucumis</taxon>
    </lineage>
</organism>
<dbReference type="OrthoDB" id="1931687at2759"/>
<evidence type="ECO:0000313" key="2">
    <source>
        <dbReference type="EMBL" id="KAA0039317.1"/>
    </source>
</evidence>
<dbReference type="GO" id="GO:0008233">
    <property type="term" value="F:peptidase activity"/>
    <property type="evidence" value="ECO:0007669"/>
    <property type="project" value="UniProtKB-KW"/>
</dbReference>
<sequence length="58" mass="6452">MDAEASSSFSSISPSIFDGDNYQVWVVRMEAYMEALDIWEALKDDYGISALPDNPTMA</sequence>
<dbReference type="Pfam" id="PF13961">
    <property type="entry name" value="DUF4219"/>
    <property type="match status" value="1"/>
</dbReference>
<accession>A0A5A7TCK7</accession>
<gene>
    <name evidence="3" type="ORF">E5676_scaffold169G001100</name>
    <name evidence="2" type="ORF">E6C27_scaffold64G001140</name>
</gene>
<proteinExistence type="predicted"/>
<dbReference type="STRING" id="1194695.A0A5A7TCK7"/>
<keyword evidence="2" id="KW-0645">Protease</keyword>
<dbReference type="EMBL" id="SSTD01016718">
    <property type="protein sequence ID" value="TYK00500.1"/>
    <property type="molecule type" value="Genomic_DNA"/>
</dbReference>
<dbReference type="EMBL" id="SSTE01018412">
    <property type="protein sequence ID" value="KAA0039317.1"/>
    <property type="molecule type" value="Genomic_DNA"/>
</dbReference>
<dbReference type="GO" id="GO:0006508">
    <property type="term" value="P:proteolysis"/>
    <property type="evidence" value="ECO:0007669"/>
    <property type="project" value="UniProtKB-KW"/>
</dbReference>
<comment type="caution">
    <text evidence="2">The sequence shown here is derived from an EMBL/GenBank/DDBJ whole genome shotgun (WGS) entry which is preliminary data.</text>
</comment>